<dbReference type="EMBL" id="CP017755">
    <property type="protein sequence ID" value="AOZ10384.1"/>
    <property type="molecule type" value="Genomic_DNA"/>
</dbReference>
<evidence type="ECO:0000256" key="2">
    <source>
        <dbReference type="ARBA" id="ARBA00022801"/>
    </source>
</evidence>
<dbReference type="Pfam" id="PF22039">
    <property type="entry name" value="HUTI_composite_bact"/>
    <property type="match status" value="1"/>
</dbReference>
<organism evidence="7 8">
    <name type="scientific">Cupriavidus malaysiensis</name>
    <dbReference type="NCBI Taxonomy" id="367825"/>
    <lineage>
        <taxon>Bacteria</taxon>
        <taxon>Pseudomonadati</taxon>
        <taxon>Pseudomonadota</taxon>
        <taxon>Betaproteobacteria</taxon>
        <taxon>Burkholderiales</taxon>
        <taxon>Burkholderiaceae</taxon>
        <taxon>Cupriavidus</taxon>
    </lineage>
</organism>
<protein>
    <submittedName>
        <fullName evidence="7">Amidohydrolase</fullName>
    </submittedName>
</protein>
<feature type="domain" description="Amidohydrolase 3" evidence="5">
    <location>
        <begin position="76"/>
        <end position="554"/>
    </location>
</feature>
<evidence type="ECO:0000259" key="6">
    <source>
        <dbReference type="Pfam" id="PF22039"/>
    </source>
</evidence>
<proteinExistence type="predicted"/>
<feature type="domain" description="Aminodeoxyfutalosine deaminase/Imidazolonepropionase-like composite" evidence="6">
    <location>
        <begin position="50"/>
        <end position="73"/>
    </location>
</feature>
<dbReference type="PANTHER" id="PTHR22642">
    <property type="entry name" value="IMIDAZOLONEPROPIONASE"/>
    <property type="match status" value="1"/>
</dbReference>
<dbReference type="Gene3D" id="2.30.40.10">
    <property type="entry name" value="Urease, subunit C, domain 1"/>
    <property type="match status" value="1"/>
</dbReference>
<dbReference type="RefSeq" id="WP_071072868.1">
    <property type="nucleotide sequence ID" value="NZ_CP017755.1"/>
</dbReference>
<evidence type="ECO:0000256" key="4">
    <source>
        <dbReference type="SAM" id="SignalP"/>
    </source>
</evidence>
<dbReference type="SUPFAM" id="SSF51556">
    <property type="entry name" value="Metallo-dependent hydrolases"/>
    <property type="match status" value="1"/>
</dbReference>
<feature type="chain" id="PRO_5045035503" evidence="4">
    <location>
        <begin position="27"/>
        <end position="564"/>
    </location>
</feature>
<keyword evidence="3" id="KW-0862">Zinc</keyword>
<dbReference type="Proteomes" id="UP000177515">
    <property type="component" value="Chromosome 2"/>
</dbReference>
<keyword evidence="2" id="KW-0378">Hydrolase</keyword>
<dbReference type="InterPro" id="IPR032466">
    <property type="entry name" value="Metal_Hydrolase"/>
</dbReference>
<keyword evidence="8" id="KW-1185">Reference proteome</keyword>
<evidence type="ECO:0000313" key="8">
    <source>
        <dbReference type="Proteomes" id="UP000177515"/>
    </source>
</evidence>
<dbReference type="CDD" id="cd01300">
    <property type="entry name" value="YtcJ_like"/>
    <property type="match status" value="1"/>
</dbReference>
<evidence type="ECO:0000256" key="3">
    <source>
        <dbReference type="ARBA" id="ARBA00022833"/>
    </source>
</evidence>
<gene>
    <name evidence="7" type="ORF">BKK80_32900</name>
</gene>
<reference evidence="7 8" key="1">
    <citation type="submission" date="2016-10" db="EMBL/GenBank/DDBJ databases">
        <title>Complete genome sequences of three Cupriavidus strains isolated from various Malaysian environments.</title>
        <authorList>
            <person name="Abdullah A.A.-A."/>
            <person name="Shafie N.A.H."/>
            <person name="Lau N.S."/>
        </authorList>
    </citation>
    <scope>NUCLEOTIDE SEQUENCE [LARGE SCALE GENOMIC DNA]</scope>
    <source>
        <strain evidence="7 8">USMAA1020</strain>
    </source>
</reference>
<name>A0ABM6FER1_9BURK</name>
<dbReference type="SUPFAM" id="SSF51338">
    <property type="entry name" value="Composite domain of metallo-dependent hydrolases"/>
    <property type="match status" value="1"/>
</dbReference>
<dbReference type="Gene3D" id="3.20.20.140">
    <property type="entry name" value="Metal-dependent hydrolases"/>
    <property type="match status" value="1"/>
</dbReference>
<dbReference type="InterPro" id="IPR013108">
    <property type="entry name" value="Amidohydro_3"/>
</dbReference>
<evidence type="ECO:0000313" key="7">
    <source>
        <dbReference type="EMBL" id="AOZ10384.1"/>
    </source>
</evidence>
<dbReference type="InterPro" id="IPR054418">
    <property type="entry name" value="MQNX/HUTI_composite_N"/>
</dbReference>
<dbReference type="InterPro" id="IPR033932">
    <property type="entry name" value="YtcJ-like"/>
</dbReference>
<sequence>MTHRTRTTLAALAASLAFGLPVGAQAAPTLVESVQGYTLQDGRLATFTGLVFDQGKVLATGDAAALRARYPDAARVDGGGKTLLPGLIDAHGHVFRLGFKTTEISLSGTRDLAEAQGLIRAYGARNPQRQWLLGYGWNQVNWKLGRFPTAAELDAAVSDRPVRLIRVDGHAAWLNTKALQAAGITRETKDPAGGRIERDADGNPTGVLVDKAMALVNEVIPPYSDDDRRAALAAAVAHLNALGLTAVGDAGVTAAEDRIYREFADQGKLTTRIYGMIRDVGDDFKALSAKGPLVGYGNDRYSLRAVKLYGDGALGSRGAALMAPYSDDHVHSGLLFMSDAAMQAAVKSAIRAGYQVNVHAIGDATNHQVLDAMEAAFKEVGGRELRNRIEHAQVIALPDIPRFKQLDLIASMQPTHATSDMNMAEDRIGKERIKGAYAWQTLLRQGTVIAGGSDFPVESANPFYGLHAAVTRTDHEGRPIQGWHPEEAMTLPQAFRAFTLDAAYAEHQEKTLGSLEPGKWADFILVDRDLFRVAPADIWKTRVLQTWVAGQRVYVNENVNAKQD</sequence>
<dbReference type="Gene3D" id="3.10.310.70">
    <property type="match status" value="1"/>
</dbReference>
<evidence type="ECO:0000259" key="5">
    <source>
        <dbReference type="Pfam" id="PF07969"/>
    </source>
</evidence>
<dbReference type="PANTHER" id="PTHR22642:SF2">
    <property type="entry name" value="PROTEIN LONG AFTER FAR-RED 3"/>
    <property type="match status" value="1"/>
</dbReference>
<accession>A0ABM6FER1</accession>
<evidence type="ECO:0000256" key="1">
    <source>
        <dbReference type="ARBA" id="ARBA00022723"/>
    </source>
</evidence>
<keyword evidence="4" id="KW-0732">Signal</keyword>
<dbReference type="Pfam" id="PF07969">
    <property type="entry name" value="Amidohydro_3"/>
    <property type="match status" value="1"/>
</dbReference>
<feature type="signal peptide" evidence="4">
    <location>
        <begin position="1"/>
        <end position="26"/>
    </location>
</feature>
<dbReference type="InterPro" id="IPR011059">
    <property type="entry name" value="Metal-dep_hydrolase_composite"/>
</dbReference>
<keyword evidence="1" id="KW-0479">Metal-binding</keyword>